<dbReference type="Pfam" id="PF11185">
    <property type="entry name" value="DUF2971"/>
    <property type="match status" value="1"/>
</dbReference>
<proteinExistence type="predicted"/>
<dbReference type="InterPro" id="IPR021352">
    <property type="entry name" value="DUF2971"/>
</dbReference>
<reference evidence="1 2" key="1">
    <citation type="submission" date="2016-10" db="EMBL/GenBank/DDBJ databases">
        <title>Comparative genome analysis of multiple Pseudomonas spp. focuses on biocontrol and plant growth promoting traits.</title>
        <authorList>
            <person name="Tao X.-Y."/>
            <person name="Taylor C.G."/>
        </authorList>
    </citation>
    <scope>NUCLEOTIDE SEQUENCE [LARGE SCALE GENOMIC DNA]</scope>
    <source>
        <strain evidence="1 2">36B3</strain>
    </source>
</reference>
<evidence type="ECO:0008006" key="3">
    <source>
        <dbReference type="Google" id="ProtNLM"/>
    </source>
</evidence>
<accession>A0A423NU28</accession>
<name>A0A423NU28_9PSED</name>
<protein>
    <recommendedName>
        <fullName evidence="3">DUF2971 domain-containing protein</fullName>
    </recommendedName>
</protein>
<sequence>MIIGHCDPHKYLYHYTSADTAITGILKFRTLRLNPYTKTNDPKESKDWLFDIGSNEGRDLSAYNRSELSAKLSHELKNKTHVTCFSTDEDSLTGNQALDINKRGFCKPTMWEHYGRRHTGVCLVFNRERLIEQVKTQIAERYPVYCGPVSYADHVIGHHPDHQEFTVNVDVLDRVGVDEYMRMHLAEFHQNLFFEKMTDWKAECEWRLLAFTDSEKPVDINFEKSLAGLVFGCDVTPENRKEIFELNHCSGVHHVGLQWKNNRMWYDWN</sequence>
<evidence type="ECO:0000313" key="1">
    <source>
        <dbReference type="EMBL" id="ROO01763.1"/>
    </source>
</evidence>
<organism evidence="1 2">
    <name type="scientific">Pseudomonas moraviensis</name>
    <dbReference type="NCBI Taxonomy" id="321662"/>
    <lineage>
        <taxon>Bacteria</taxon>
        <taxon>Pseudomonadati</taxon>
        <taxon>Pseudomonadota</taxon>
        <taxon>Gammaproteobacteria</taxon>
        <taxon>Pseudomonadales</taxon>
        <taxon>Pseudomonadaceae</taxon>
        <taxon>Pseudomonas</taxon>
    </lineage>
</organism>
<comment type="caution">
    <text evidence="1">The sequence shown here is derived from an EMBL/GenBank/DDBJ whole genome shotgun (WGS) entry which is preliminary data.</text>
</comment>
<dbReference type="EMBL" id="MOCA01000003">
    <property type="protein sequence ID" value="ROO01763.1"/>
    <property type="molecule type" value="Genomic_DNA"/>
</dbReference>
<gene>
    <name evidence="1" type="ORF">BK674_07495</name>
</gene>
<dbReference type="Proteomes" id="UP000284207">
    <property type="component" value="Unassembled WGS sequence"/>
</dbReference>
<dbReference type="RefSeq" id="WP_123418271.1">
    <property type="nucleotide sequence ID" value="NZ_MOCA01000003.1"/>
</dbReference>
<dbReference type="AlphaFoldDB" id="A0A423NU28"/>
<evidence type="ECO:0000313" key="2">
    <source>
        <dbReference type="Proteomes" id="UP000284207"/>
    </source>
</evidence>